<name>A0ACD5ULA2_AVESA</name>
<reference evidence="1" key="1">
    <citation type="submission" date="2021-05" db="EMBL/GenBank/DDBJ databases">
        <authorList>
            <person name="Scholz U."/>
            <person name="Mascher M."/>
            <person name="Fiebig A."/>
        </authorList>
    </citation>
    <scope>NUCLEOTIDE SEQUENCE [LARGE SCALE GENOMIC DNA]</scope>
</reference>
<reference evidence="1" key="2">
    <citation type="submission" date="2025-09" db="UniProtKB">
        <authorList>
            <consortium name="EnsemblPlants"/>
        </authorList>
    </citation>
    <scope>IDENTIFICATION</scope>
</reference>
<keyword evidence="2" id="KW-1185">Reference proteome</keyword>
<dbReference type="EnsemblPlants" id="AVESA.00010b.r2.2CG0271940.1">
    <property type="protein sequence ID" value="AVESA.00010b.r2.2CG0271940.1.CDS"/>
    <property type="gene ID" value="AVESA.00010b.r2.2CG0271940"/>
</dbReference>
<evidence type="ECO:0000313" key="2">
    <source>
        <dbReference type="Proteomes" id="UP001732700"/>
    </source>
</evidence>
<protein>
    <submittedName>
        <fullName evidence="1">Uncharacterized protein</fullName>
    </submittedName>
</protein>
<evidence type="ECO:0000313" key="1">
    <source>
        <dbReference type="EnsemblPlants" id="AVESA.00010b.r2.2CG0271940.1.CDS"/>
    </source>
</evidence>
<dbReference type="Proteomes" id="UP001732700">
    <property type="component" value="Chromosome 2C"/>
</dbReference>
<sequence length="437" mass="48302">MVEMLLRESELDREHEIIHSESSTCRVQENKQFSWPTPPFPFPNRESASWCRPTVSSGAPPPQPPPYRPYRQVRAATPHARAISCVRFSPCGRLLATASLDGTVALLSPSSLAVIATLRGHTHGVSDLSWSTDSFYLCSASDDRTLRIWDIRSILSGPKPADPSVDRCIRVLKGHTDFVFSANFNPQTSSQVASGGFDCTVRIWDVKSGRCIRAIDAHSDPVTSVHFIRDGSIIVSGSHDGSCKIWDAGTGACLKTVIDDKKPSVSCSMFSPNGKFILVATLDDSLKLCNYATGKFLKVYSGHANKVYCIQSAFSVTNGKYIVSGSEDNCVYIWDLQGKNILQKIEGHTDAVISVSCHPTENKIASGSLDNDKTETLGSRWLMNMQRRRHIACLYFMYNLCRNCHLKEKLVAVFHRPLLHVSQPVGINLALHCFVLI</sequence>
<organism evidence="1 2">
    <name type="scientific">Avena sativa</name>
    <name type="common">Oat</name>
    <dbReference type="NCBI Taxonomy" id="4498"/>
    <lineage>
        <taxon>Eukaryota</taxon>
        <taxon>Viridiplantae</taxon>
        <taxon>Streptophyta</taxon>
        <taxon>Embryophyta</taxon>
        <taxon>Tracheophyta</taxon>
        <taxon>Spermatophyta</taxon>
        <taxon>Magnoliopsida</taxon>
        <taxon>Liliopsida</taxon>
        <taxon>Poales</taxon>
        <taxon>Poaceae</taxon>
        <taxon>BOP clade</taxon>
        <taxon>Pooideae</taxon>
        <taxon>Poodae</taxon>
        <taxon>Poeae</taxon>
        <taxon>Poeae Chloroplast Group 1 (Aveneae type)</taxon>
        <taxon>Aveninae</taxon>
        <taxon>Avena</taxon>
    </lineage>
</organism>
<proteinExistence type="predicted"/>
<accession>A0ACD5ULA2</accession>